<gene>
    <name evidence="2" type="ORF">RRG08_023431</name>
</gene>
<comment type="caution">
    <text evidence="2">The sequence shown here is derived from an EMBL/GenBank/DDBJ whole genome shotgun (WGS) entry which is preliminary data.</text>
</comment>
<dbReference type="Pfam" id="PF12640">
    <property type="entry name" value="UPF0489"/>
    <property type="match status" value="1"/>
</dbReference>
<dbReference type="PANTHER" id="PTHR13225:SF3">
    <property type="entry name" value="UPF0489 PROTEIN C5ORF22"/>
    <property type="match status" value="1"/>
</dbReference>
<comment type="similarity">
    <text evidence="1">Belongs to the UPF0489 family.</text>
</comment>
<keyword evidence="3" id="KW-1185">Reference proteome</keyword>
<dbReference type="InterPro" id="IPR024131">
    <property type="entry name" value="UPF0489"/>
</dbReference>
<dbReference type="PANTHER" id="PTHR13225">
    <property type="entry name" value="MISEXPRESSION SUPPRESSOR OF RAS 6"/>
    <property type="match status" value="1"/>
</dbReference>
<organism evidence="2 3">
    <name type="scientific">Elysia crispata</name>
    <name type="common">lettuce slug</name>
    <dbReference type="NCBI Taxonomy" id="231223"/>
    <lineage>
        <taxon>Eukaryota</taxon>
        <taxon>Metazoa</taxon>
        <taxon>Spiralia</taxon>
        <taxon>Lophotrochozoa</taxon>
        <taxon>Mollusca</taxon>
        <taxon>Gastropoda</taxon>
        <taxon>Heterobranchia</taxon>
        <taxon>Euthyneura</taxon>
        <taxon>Panpulmonata</taxon>
        <taxon>Sacoglossa</taxon>
        <taxon>Placobranchoidea</taxon>
        <taxon>Plakobranchidae</taxon>
        <taxon>Elysia</taxon>
    </lineage>
</organism>
<reference evidence="2" key="1">
    <citation type="journal article" date="2023" name="G3 (Bethesda)">
        <title>A reference genome for the long-term kleptoplast-retaining sea slug Elysia crispata morphotype clarki.</title>
        <authorList>
            <person name="Eastman K.E."/>
            <person name="Pendleton A.L."/>
            <person name="Shaikh M.A."/>
            <person name="Suttiyut T."/>
            <person name="Ogas R."/>
            <person name="Tomko P."/>
            <person name="Gavelis G."/>
            <person name="Widhalm J.R."/>
            <person name="Wisecaver J.H."/>
        </authorList>
    </citation>
    <scope>NUCLEOTIDE SEQUENCE</scope>
    <source>
        <strain evidence="2">ECLA1</strain>
    </source>
</reference>
<evidence type="ECO:0000313" key="2">
    <source>
        <dbReference type="EMBL" id="KAK3742599.1"/>
    </source>
</evidence>
<protein>
    <submittedName>
        <fullName evidence="2">Uncharacterized protein</fullName>
    </submittedName>
</protein>
<proteinExistence type="inferred from homology"/>
<evidence type="ECO:0000256" key="1">
    <source>
        <dbReference type="ARBA" id="ARBA00007099"/>
    </source>
</evidence>
<sequence>MILLRRWQRYLRYLAAITCVIVLITVVKQTDLGDSADYDEYYEYKSSGRRGAARLQKLTGHGESGTGGDLAWLPGLKRRGRGTALPVVVVEEHYEVLHYWFQAAELGLIPKSGNTLVHFDAHPDIDMPETSSILPRFHYPKSLKEVKSLMQSSEKFIMAAVQVGLLNHIIWVMPSWDRDKTSPLTAKIWFKLGTLMRRSPGDHKQNFCSCWVHIPSADDKDQDTGWGYNLPSEDNNGWRCQANEFSPLAEEDSGSEINPAQCSVHTSGLLQLVDLNEATDILTSITQEHDHSNDNHKILLDIGEDFFGLWSDSFDLNTAGLTSDETDILSGLIGDVFCADTTFDERIADMFHAALLNLLVNIKLQSCEMKRENFSLNQRRRKCYTSLEMSNLLIEKIPRMVQFLIEIGEAEHILCARSQPSWDSSMHTLLQNLILYLQNLSVQQLRHLAWLGICFDVSPSSVYFHPPLPLKLCKGHNKLNQTLISPFHPSEDELETTSEDLKRLLLSLQEQPRLVTVSRSIRDGCTPKDLFHNIEAKVLENLKSAFKSSIHSESIHFDSSLLGGKLGWPRRFPSWNNKLLKYLSLDVVADHYSGA</sequence>
<evidence type="ECO:0000313" key="3">
    <source>
        <dbReference type="Proteomes" id="UP001283361"/>
    </source>
</evidence>
<dbReference type="EMBL" id="JAWDGP010006346">
    <property type="protein sequence ID" value="KAK3742599.1"/>
    <property type="molecule type" value="Genomic_DNA"/>
</dbReference>
<name>A0AAE0YF44_9GAST</name>
<dbReference type="Proteomes" id="UP001283361">
    <property type="component" value="Unassembled WGS sequence"/>
</dbReference>
<dbReference type="AlphaFoldDB" id="A0AAE0YF44"/>
<accession>A0AAE0YF44</accession>